<dbReference type="SUPFAM" id="SSF88723">
    <property type="entry name" value="PIN domain-like"/>
    <property type="match status" value="1"/>
</dbReference>
<evidence type="ECO:0000256" key="7">
    <source>
        <dbReference type="ARBA" id="ARBA00038093"/>
    </source>
</evidence>
<keyword evidence="3 8" id="KW-0540">Nuclease</keyword>
<keyword evidence="4 8" id="KW-0479">Metal-binding</keyword>
<dbReference type="InterPro" id="IPR002716">
    <property type="entry name" value="PIN_dom"/>
</dbReference>
<keyword evidence="2 8" id="KW-1277">Toxin-antitoxin system</keyword>
<dbReference type="EC" id="3.1.-.-" evidence="8"/>
<dbReference type="GO" id="GO:0016787">
    <property type="term" value="F:hydrolase activity"/>
    <property type="evidence" value="ECO:0007669"/>
    <property type="project" value="UniProtKB-KW"/>
</dbReference>
<evidence type="ECO:0000313" key="10">
    <source>
        <dbReference type="EMBL" id="RIH79886.1"/>
    </source>
</evidence>
<keyword evidence="5 8" id="KW-0378">Hydrolase</keyword>
<accession>A0A399E7P1</accession>
<dbReference type="InterPro" id="IPR050556">
    <property type="entry name" value="Type_II_TA_system_RNase"/>
</dbReference>
<evidence type="ECO:0000256" key="8">
    <source>
        <dbReference type="HAMAP-Rule" id="MF_00265"/>
    </source>
</evidence>
<comment type="cofactor">
    <cofactor evidence="1 8">
        <name>Mg(2+)</name>
        <dbReference type="ChEBI" id="CHEBI:18420"/>
    </cofactor>
</comment>
<organism evidence="10 11">
    <name type="scientific">Meiothermus taiwanensis</name>
    <dbReference type="NCBI Taxonomy" id="172827"/>
    <lineage>
        <taxon>Bacteria</taxon>
        <taxon>Thermotogati</taxon>
        <taxon>Deinococcota</taxon>
        <taxon>Deinococci</taxon>
        <taxon>Thermales</taxon>
        <taxon>Thermaceae</taxon>
        <taxon>Meiothermus</taxon>
    </lineage>
</organism>
<dbReference type="AlphaFoldDB" id="A0A399E7P1"/>
<feature type="binding site" evidence="8">
    <location>
        <position position="99"/>
    </location>
    <ligand>
        <name>Mg(2+)</name>
        <dbReference type="ChEBI" id="CHEBI:18420"/>
    </ligand>
</feature>
<keyword evidence="6 8" id="KW-0460">Magnesium</keyword>
<dbReference type="EMBL" id="QWKX01000002">
    <property type="protein sequence ID" value="RIH79886.1"/>
    <property type="molecule type" value="Genomic_DNA"/>
</dbReference>
<evidence type="ECO:0000256" key="6">
    <source>
        <dbReference type="ARBA" id="ARBA00022842"/>
    </source>
</evidence>
<evidence type="ECO:0000313" key="11">
    <source>
        <dbReference type="Proteomes" id="UP000266089"/>
    </source>
</evidence>
<dbReference type="OrthoDB" id="32625at2"/>
<feature type="domain" description="PIN" evidence="9">
    <location>
        <begin position="1"/>
        <end position="124"/>
    </location>
</feature>
<dbReference type="HAMAP" id="MF_00265">
    <property type="entry name" value="VapC_Nob1"/>
    <property type="match status" value="1"/>
</dbReference>
<dbReference type="GO" id="GO:0090729">
    <property type="term" value="F:toxin activity"/>
    <property type="evidence" value="ECO:0007669"/>
    <property type="project" value="UniProtKB-KW"/>
</dbReference>
<comment type="similarity">
    <text evidence="7 8">Belongs to the PINc/VapC protein family.</text>
</comment>
<dbReference type="RefSeq" id="WP_013012520.1">
    <property type="nucleotide sequence ID" value="NZ_JBHSXZ010000022.1"/>
</dbReference>
<proteinExistence type="inferred from homology"/>
<protein>
    <recommendedName>
        <fullName evidence="8">Ribonuclease VapC</fullName>
        <shortName evidence="8">RNase VapC</shortName>
        <ecNumber evidence="8">3.1.-.-</ecNumber>
    </recommendedName>
    <alternativeName>
        <fullName evidence="8">Toxin VapC</fullName>
    </alternativeName>
</protein>
<dbReference type="Proteomes" id="UP000266089">
    <property type="component" value="Unassembled WGS sequence"/>
</dbReference>
<name>A0A399E7P1_9DEIN</name>
<gene>
    <name evidence="8" type="primary">vapC</name>
    <name evidence="10" type="ORF">Mcate_00112</name>
</gene>
<comment type="function">
    <text evidence="8">Toxic component of a toxin-antitoxin (TA) system. An RNase.</text>
</comment>
<comment type="caution">
    <text evidence="10">The sequence shown here is derived from an EMBL/GenBank/DDBJ whole genome shotgun (WGS) entry which is preliminary data.</text>
</comment>
<evidence type="ECO:0000259" key="9">
    <source>
        <dbReference type="Pfam" id="PF01850"/>
    </source>
</evidence>
<dbReference type="Pfam" id="PF01850">
    <property type="entry name" value="PIN"/>
    <property type="match status" value="1"/>
</dbReference>
<dbReference type="CDD" id="cd09871">
    <property type="entry name" value="PIN_MtVapC28-VapC30-like"/>
    <property type="match status" value="1"/>
</dbReference>
<evidence type="ECO:0000256" key="5">
    <source>
        <dbReference type="ARBA" id="ARBA00022801"/>
    </source>
</evidence>
<dbReference type="InterPro" id="IPR022907">
    <property type="entry name" value="VapC_family"/>
</dbReference>
<evidence type="ECO:0000256" key="4">
    <source>
        <dbReference type="ARBA" id="ARBA00022723"/>
    </source>
</evidence>
<evidence type="ECO:0000256" key="2">
    <source>
        <dbReference type="ARBA" id="ARBA00022649"/>
    </source>
</evidence>
<sequence>MVLDSSVLVQLIFAEPGHRETLEHILEAEVRVVGAPTLVEVGMVLTSRLGPDNLYLLDELLMRLEARVVPFEASHAHQALSAFRRCGKGRHPAALNFGDCLSYAVAKVAGMPLAYVGDDFAQTDLA</sequence>
<dbReference type="PANTHER" id="PTHR33653:SF1">
    <property type="entry name" value="RIBONUCLEASE VAPC2"/>
    <property type="match status" value="1"/>
</dbReference>
<dbReference type="Gene3D" id="3.40.50.1010">
    <property type="entry name" value="5'-nuclease"/>
    <property type="match status" value="1"/>
</dbReference>
<feature type="binding site" evidence="8">
    <location>
        <position position="4"/>
    </location>
    <ligand>
        <name>Mg(2+)</name>
        <dbReference type="ChEBI" id="CHEBI:18420"/>
    </ligand>
</feature>
<dbReference type="InterPro" id="IPR029060">
    <property type="entry name" value="PIN-like_dom_sf"/>
</dbReference>
<evidence type="ECO:0000256" key="3">
    <source>
        <dbReference type="ARBA" id="ARBA00022722"/>
    </source>
</evidence>
<dbReference type="PANTHER" id="PTHR33653">
    <property type="entry name" value="RIBONUCLEASE VAPC2"/>
    <property type="match status" value="1"/>
</dbReference>
<dbReference type="GO" id="GO:0000287">
    <property type="term" value="F:magnesium ion binding"/>
    <property type="evidence" value="ECO:0007669"/>
    <property type="project" value="UniProtKB-UniRule"/>
</dbReference>
<keyword evidence="8" id="KW-0800">Toxin</keyword>
<evidence type="ECO:0000256" key="1">
    <source>
        <dbReference type="ARBA" id="ARBA00001946"/>
    </source>
</evidence>
<dbReference type="GO" id="GO:0004540">
    <property type="term" value="F:RNA nuclease activity"/>
    <property type="evidence" value="ECO:0007669"/>
    <property type="project" value="InterPro"/>
</dbReference>
<reference evidence="10 11" key="1">
    <citation type="submission" date="2018-08" db="EMBL/GenBank/DDBJ databases">
        <title>Meiothermus cateniformans JCM 15151 genome sequencing project.</title>
        <authorList>
            <person name="Da Costa M.S."/>
            <person name="Albuquerque L."/>
            <person name="Raposo P."/>
            <person name="Froufe H.J.C."/>
            <person name="Barroso C.S."/>
            <person name="Egas C."/>
        </authorList>
    </citation>
    <scope>NUCLEOTIDE SEQUENCE [LARGE SCALE GENOMIC DNA]</scope>
    <source>
        <strain evidence="10 11">JCM 15151</strain>
    </source>
</reference>